<dbReference type="RefSeq" id="XP_002107682.1">
    <property type="nucleotide sequence ID" value="XM_002107646.1"/>
</dbReference>
<dbReference type="PANTHER" id="PTHR46129">
    <property type="entry name" value="SYNAPTOTAGMIN 14, ISOFORM D"/>
    <property type="match status" value="1"/>
</dbReference>
<evidence type="ECO:0000256" key="1">
    <source>
        <dbReference type="SAM" id="MobiDB-lite"/>
    </source>
</evidence>
<feature type="compositionally biased region" description="Low complexity" evidence="1">
    <location>
        <begin position="268"/>
        <end position="278"/>
    </location>
</feature>
<dbReference type="Gene3D" id="2.60.40.150">
    <property type="entry name" value="C2 domain"/>
    <property type="match status" value="1"/>
</dbReference>
<dbReference type="SUPFAM" id="SSF49562">
    <property type="entry name" value="C2 domain (Calcium/lipid-binding domain, CaLB)"/>
    <property type="match status" value="1"/>
</dbReference>
<evidence type="ECO:0000313" key="4">
    <source>
        <dbReference type="Proteomes" id="UP000009022"/>
    </source>
</evidence>
<dbReference type="InterPro" id="IPR035892">
    <property type="entry name" value="C2_domain_sf"/>
</dbReference>
<feature type="region of interest" description="Disordered" evidence="1">
    <location>
        <begin position="268"/>
        <end position="302"/>
    </location>
</feature>
<proteinExistence type="predicted"/>
<feature type="transmembrane region" description="Helical" evidence="2">
    <location>
        <begin position="12"/>
        <end position="34"/>
    </location>
</feature>
<protein>
    <recommendedName>
        <fullName evidence="5">C2 domain-containing protein</fullName>
    </recommendedName>
</protein>
<dbReference type="HOGENOM" id="CLU_922377_0_0_1"/>
<dbReference type="KEGG" id="tad:TRIADDRAFT_51433"/>
<dbReference type="InterPro" id="IPR043541">
    <property type="entry name" value="SYT14/14L/16"/>
</dbReference>
<sequence length="302" mass="33670">MSAFISITVPNNALLCLVIVVSLIIATLFLNCILHKRWKLIVKLFSKFCPRVKVRKKRSSKLDATKDKSPNSDDYDTSDHPSDNEDDKANENSKLITGPGDNRSIDQSNLSSSHTPPPSRVETASLSTYIPGASRTGSYALNSYTHKLSSEENLVHVEFKISYEETLTQLVVKIEDAVIDDEKLLKGYVSVHGALVGTKTRRFQTRAKRSSSSIIFDQIFVLTNVEISDIETSKLRLRLYHLASKAALMQAKKIVAENIVGLHQLKATNNNNNNNNTDNEADETQIEDQPKPLEKDEAEVAE</sequence>
<keyword evidence="2" id="KW-0812">Transmembrane</keyword>
<dbReference type="CTD" id="6748897"/>
<evidence type="ECO:0000256" key="2">
    <source>
        <dbReference type="SAM" id="Phobius"/>
    </source>
</evidence>
<keyword evidence="4" id="KW-1185">Reference proteome</keyword>
<gene>
    <name evidence="3" type="ORF">TRIADDRAFT_51433</name>
</gene>
<keyword evidence="2" id="KW-0472">Membrane</keyword>
<keyword evidence="2" id="KW-1133">Transmembrane helix</keyword>
<evidence type="ECO:0008006" key="5">
    <source>
        <dbReference type="Google" id="ProtNLM"/>
    </source>
</evidence>
<organism evidence="3 4">
    <name type="scientific">Trichoplax adhaerens</name>
    <name type="common">Trichoplax reptans</name>
    <dbReference type="NCBI Taxonomy" id="10228"/>
    <lineage>
        <taxon>Eukaryota</taxon>
        <taxon>Metazoa</taxon>
        <taxon>Placozoa</taxon>
        <taxon>Uniplacotomia</taxon>
        <taxon>Trichoplacea</taxon>
        <taxon>Trichoplacidae</taxon>
        <taxon>Trichoplax</taxon>
    </lineage>
</organism>
<name>B3RJ72_TRIAD</name>
<accession>B3RJ72</accession>
<dbReference type="AlphaFoldDB" id="B3RJ72"/>
<reference evidence="3 4" key="1">
    <citation type="journal article" date="2008" name="Nature">
        <title>The Trichoplax genome and the nature of placozoans.</title>
        <authorList>
            <person name="Srivastava M."/>
            <person name="Begovic E."/>
            <person name="Chapman J."/>
            <person name="Putnam N.H."/>
            <person name="Hellsten U."/>
            <person name="Kawashima T."/>
            <person name="Kuo A."/>
            <person name="Mitros T."/>
            <person name="Salamov A."/>
            <person name="Carpenter M.L."/>
            <person name="Signorovitch A.Y."/>
            <person name="Moreno M.A."/>
            <person name="Kamm K."/>
            <person name="Grimwood J."/>
            <person name="Schmutz J."/>
            <person name="Shapiro H."/>
            <person name="Grigoriev I.V."/>
            <person name="Buss L.W."/>
            <person name="Schierwater B."/>
            <person name="Dellaporta S.L."/>
            <person name="Rokhsar D.S."/>
        </authorList>
    </citation>
    <scope>NUCLEOTIDE SEQUENCE [LARGE SCALE GENOMIC DNA]</scope>
    <source>
        <strain evidence="3 4">Grell-BS-1999</strain>
    </source>
</reference>
<evidence type="ECO:0000313" key="3">
    <source>
        <dbReference type="EMBL" id="EDV28480.1"/>
    </source>
</evidence>
<dbReference type="EMBL" id="DS985241">
    <property type="protein sequence ID" value="EDV28480.1"/>
    <property type="molecule type" value="Genomic_DNA"/>
</dbReference>
<dbReference type="InParanoid" id="B3RJ72"/>
<feature type="compositionally biased region" description="Basic and acidic residues" evidence="1">
    <location>
        <begin position="60"/>
        <end position="91"/>
    </location>
</feature>
<dbReference type="GeneID" id="6748897"/>
<feature type="region of interest" description="Disordered" evidence="1">
    <location>
        <begin position="59"/>
        <end position="125"/>
    </location>
</feature>
<dbReference type="Proteomes" id="UP000009022">
    <property type="component" value="Unassembled WGS sequence"/>
</dbReference>
<dbReference type="GO" id="GO:0005543">
    <property type="term" value="F:phospholipid binding"/>
    <property type="evidence" value="ECO:0000318"/>
    <property type="project" value="GO_Central"/>
</dbReference>
<feature type="compositionally biased region" description="Polar residues" evidence="1">
    <location>
        <begin position="105"/>
        <end position="114"/>
    </location>
</feature>
<dbReference type="PANTHER" id="PTHR46129:SF2">
    <property type="entry name" value="SYNAPTOTAGMIN 14, ISOFORM D"/>
    <property type="match status" value="1"/>
</dbReference>